<dbReference type="PROSITE" id="PS51186">
    <property type="entry name" value="GNAT"/>
    <property type="match status" value="1"/>
</dbReference>
<dbReference type="SUPFAM" id="SSF55729">
    <property type="entry name" value="Acyl-CoA N-acyltransferases (Nat)"/>
    <property type="match status" value="1"/>
</dbReference>
<evidence type="ECO:0000313" key="8">
    <source>
        <dbReference type="Proteomes" id="UP000318050"/>
    </source>
</evidence>
<keyword evidence="2" id="KW-1277">Toxin-antitoxin system</keyword>
<sequence length="94" mass="10465">MRRNRPDPIPVLVLGRLAIHRNHHQYGLGTALLRDAIQRTLQAADIAGITALLVHALSEDAKRFYRSRGFLESPVQPMTLCLMLATVKAALEQP</sequence>
<dbReference type="Gene3D" id="3.40.630.30">
    <property type="match status" value="1"/>
</dbReference>
<evidence type="ECO:0000256" key="4">
    <source>
        <dbReference type="ARBA" id="ARBA00023315"/>
    </source>
</evidence>
<comment type="caution">
    <text evidence="7">The sequence shown here is derived from an EMBL/GenBank/DDBJ whole genome shotgun (WGS) entry which is preliminary data.</text>
</comment>
<protein>
    <submittedName>
        <fullName evidence="7">Acetyltransferase (GNAT) family protein</fullName>
    </submittedName>
</protein>
<evidence type="ECO:0000259" key="6">
    <source>
        <dbReference type="PROSITE" id="PS51186"/>
    </source>
</evidence>
<dbReference type="GO" id="GO:0016747">
    <property type="term" value="F:acyltransferase activity, transferring groups other than amino-acyl groups"/>
    <property type="evidence" value="ECO:0007669"/>
    <property type="project" value="InterPro"/>
</dbReference>
<dbReference type="EMBL" id="VITT01000003">
    <property type="protein sequence ID" value="TWB63665.1"/>
    <property type="molecule type" value="Genomic_DNA"/>
</dbReference>
<dbReference type="Pfam" id="PF13508">
    <property type="entry name" value="Acetyltransf_7"/>
    <property type="match status" value="1"/>
</dbReference>
<keyword evidence="3" id="KW-0808">Transferase</keyword>
<comment type="catalytic activity">
    <reaction evidence="5">
        <text>glycyl-tRNA(Gly) + acetyl-CoA = N-acetylglycyl-tRNA(Gly) + CoA + H(+)</text>
        <dbReference type="Rhea" id="RHEA:81867"/>
        <dbReference type="Rhea" id="RHEA-COMP:9683"/>
        <dbReference type="Rhea" id="RHEA-COMP:19766"/>
        <dbReference type="ChEBI" id="CHEBI:15378"/>
        <dbReference type="ChEBI" id="CHEBI:57287"/>
        <dbReference type="ChEBI" id="CHEBI:57288"/>
        <dbReference type="ChEBI" id="CHEBI:78522"/>
        <dbReference type="ChEBI" id="CHEBI:232036"/>
    </reaction>
</comment>
<organism evidence="7 8">
    <name type="scientific">Nitrospirillum amazonense</name>
    <dbReference type="NCBI Taxonomy" id="28077"/>
    <lineage>
        <taxon>Bacteria</taxon>
        <taxon>Pseudomonadati</taxon>
        <taxon>Pseudomonadota</taxon>
        <taxon>Alphaproteobacteria</taxon>
        <taxon>Rhodospirillales</taxon>
        <taxon>Azospirillaceae</taxon>
        <taxon>Nitrospirillum</taxon>
    </lineage>
</organism>
<feature type="domain" description="N-acetyltransferase" evidence="6">
    <location>
        <begin position="1"/>
        <end position="88"/>
    </location>
</feature>
<evidence type="ECO:0000313" key="7">
    <source>
        <dbReference type="EMBL" id="TWB63665.1"/>
    </source>
</evidence>
<gene>
    <name evidence="7" type="ORF">FBZ92_103156</name>
</gene>
<dbReference type="AlphaFoldDB" id="A0A560IYV3"/>
<proteinExistence type="predicted"/>
<evidence type="ECO:0000256" key="1">
    <source>
        <dbReference type="ARBA" id="ARBA00022491"/>
    </source>
</evidence>
<dbReference type="Proteomes" id="UP000318050">
    <property type="component" value="Unassembled WGS sequence"/>
</dbReference>
<dbReference type="InterPro" id="IPR000182">
    <property type="entry name" value="GNAT_dom"/>
</dbReference>
<evidence type="ECO:0000256" key="3">
    <source>
        <dbReference type="ARBA" id="ARBA00022679"/>
    </source>
</evidence>
<dbReference type="PANTHER" id="PTHR36449">
    <property type="entry name" value="ACETYLTRANSFERASE-RELATED"/>
    <property type="match status" value="1"/>
</dbReference>
<keyword evidence="1" id="KW-0678">Repressor</keyword>
<dbReference type="InterPro" id="IPR016181">
    <property type="entry name" value="Acyl_CoA_acyltransferase"/>
</dbReference>
<keyword evidence="4" id="KW-0012">Acyltransferase</keyword>
<evidence type="ECO:0000256" key="2">
    <source>
        <dbReference type="ARBA" id="ARBA00022649"/>
    </source>
</evidence>
<evidence type="ECO:0000256" key="5">
    <source>
        <dbReference type="ARBA" id="ARBA00049880"/>
    </source>
</evidence>
<dbReference type="PANTHER" id="PTHR36449:SF1">
    <property type="entry name" value="ACETYLTRANSFERASE"/>
    <property type="match status" value="1"/>
</dbReference>
<name>A0A560IYV3_9PROT</name>
<accession>A0A560IYV3</accession>
<reference evidence="7 8" key="1">
    <citation type="submission" date="2019-06" db="EMBL/GenBank/DDBJ databases">
        <title>Genomic Encyclopedia of Type Strains, Phase IV (KMG-V): Genome sequencing to study the core and pangenomes of soil and plant-associated prokaryotes.</title>
        <authorList>
            <person name="Whitman W."/>
        </authorList>
    </citation>
    <scope>NUCLEOTIDE SEQUENCE [LARGE SCALE GENOMIC DNA]</scope>
    <source>
        <strain evidence="7 8">BR 11140</strain>
    </source>
</reference>